<gene>
    <name evidence="5" type="ORF">MOP44_10275</name>
</gene>
<dbReference type="PRINTS" id="PR00033">
    <property type="entry name" value="HTHASNC"/>
</dbReference>
<dbReference type="SUPFAM" id="SSF54909">
    <property type="entry name" value="Dimeric alpha+beta barrel"/>
    <property type="match status" value="1"/>
</dbReference>
<accession>A0A9J7BUH0</accession>
<dbReference type="RefSeq" id="WP_260795952.1">
    <property type="nucleotide sequence ID" value="NZ_CP093313.1"/>
</dbReference>
<evidence type="ECO:0000313" key="5">
    <source>
        <dbReference type="EMBL" id="UWZ86311.1"/>
    </source>
</evidence>
<dbReference type="InterPro" id="IPR019885">
    <property type="entry name" value="Tscrpt_reg_HTH_AsnC-type_CS"/>
</dbReference>
<dbReference type="PROSITE" id="PS00519">
    <property type="entry name" value="HTH_ASNC_1"/>
    <property type="match status" value="1"/>
</dbReference>
<reference evidence="5" key="1">
    <citation type="submission" date="2021-04" db="EMBL/GenBank/DDBJ databases">
        <title>Phylogenetic analysis of Acidobacteriaceae.</title>
        <authorList>
            <person name="Qiu L."/>
            <person name="Zhang Q."/>
        </authorList>
    </citation>
    <scope>NUCLEOTIDE SEQUENCE</scope>
    <source>
        <strain evidence="5">DSM 25168</strain>
    </source>
</reference>
<dbReference type="InterPro" id="IPR036388">
    <property type="entry name" value="WH-like_DNA-bd_sf"/>
</dbReference>
<evidence type="ECO:0000256" key="1">
    <source>
        <dbReference type="ARBA" id="ARBA00023015"/>
    </source>
</evidence>
<evidence type="ECO:0000256" key="2">
    <source>
        <dbReference type="ARBA" id="ARBA00023125"/>
    </source>
</evidence>
<dbReference type="GO" id="GO:0005829">
    <property type="term" value="C:cytosol"/>
    <property type="evidence" value="ECO:0007669"/>
    <property type="project" value="TreeGrafter"/>
</dbReference>
<dbReference type="Proteomes" id="UP001059380">
    <property type="component" value="Chromosome"/>
</dbReference>
<dbReference type="PANTHER" id="PTHR30154:SF46">
    <property type="entry name" value="TRANSCRIPTIONAL REGULATORY PROTEIN"/>
    <property type="match status" value="1"/>
</dbReference>
<evidence type="ECO:0000259" key="4">
    <source>
        <dbReference type="PROSITE" id="PS50956"/>
    </source>
</evidence>
<dbReference type="KEGG" id="orp:MOP44_10275"/>
<dbReference type="InterPro" id="IPR036390">
    <property type="entry name" value="WH_DNA-bd_sf"/>
</dbReference>
<dbReference type="PANTHER" id="PTHR30154">
    <property type="entry name" value="LEUCINE-RESPONSIVE REGULATORY PROTEIN"/>
    <property type="match status" value="1"/>
</dbReference>
<dbReference type="SUPFAM" id="SSF46785">
    <property type="entry name" value="Winged helix' DNA-binding domain"/>
    <property type="match status" value="1"/>
</dbReference>
<dbReference type="PROSITE" id="PS50956">
    <property type="entry name" value="HTH_ASNC_2"/>
    <property type="match status" value="1"/>
</dbReference>
<dbReference type="Pfam" id="PF13404">
    <property type="entry name" value="HTH_AsnC-type"/>
    <property type="match status" value="1"/>
</dbReference>
<dbReference type="InterPro" id="IPR019887">
    <property type="entry name" value="Tscrpt_reg_AsnC/Lrp_C"/>
</dbReference>
<dbReference type="Pfam" id="PF01037">
    <property type="entry name" value="AsnC_trans_reg"/>
    <property type="match status" value="1"/>
</dbReference>
<dbReference type="EMBL" id="CP093313">
    <property type="protein sequence ID" value="UWZ86311.1"/>
    <property type="molecule type" value="Genomic_DNA"/>
</dbReference>
<feature type="domain" description="HTH asnC-type" evidence="4">
    <location>
        <begin position="24"/>
        <end position="85"/>
    </location>
</feature>
<evidence type="ECO:0000313" key="6">
    <source>
        <dbReference type="Proteomes" id="UP001059380"/>
    </source>
</evidence>
<dbReference type="SMART" id="SM00344">
    <property type="entry name" value="HTH_ASNC"/>
    <property type="match status" value="1"/>
</dbReference>
<dbReference type="InterPro" id="IPR000485">
    <property type="entry name" value="AsnC-type_HTH_dom"/>
</dbReference>
<dbReference type="InterPro" id="IPR019888">
    <property type="entry name" value="Tscrpt_reg_AsnC-like"/>
</dbReference>
<organism evidence="5 6">
    <name type="scientific">Occallatibacter riparius</name>
    <dbReference type="NCBI Taxonomy" id="1002689"/>
    <lineage>
        <taxon>Bacteria</taxon>
        <taxon>Pseudomonadati</taxon>
        <taxon>Acidobacteriota</taxon>
        <taxon>Terriglobia</taxon>
        <taxon>Terriglobales</taxon>
        <taxon>Acidobacteriaceae</taxon>
        <taxon>Occallatibacter</taxon>
    </lineage>
</organism>
<proteinExistence type="predicted"/>
<dbReference type="Gene3D" id="3.30.70.920">
    <property type="match status" value="1"/>
</dbReference>
<dbReference type="InterPro" id="IPR011008">
    <property type="entry name" value="Dimeric_a/b-barrel"/>
</dbReference>
<evidence type="ECO:0000256" key="3">
    <source>
        <dbReference type="ARBA" id="ARBA00023163"/>
    </source>
</evidence>
<dbReference type="Gene3D" id="1.10.10.10">
    <property type="entry name" value="Winged helix-like DNA-binding domain superfamily/Winged helix DNA-binding domain"/>
    <property type="match status" value="1"/>
</dbReference>
<dbReference type="AlphaFoldDB" id="A0A9J7BUH0"/>
<sequence length="171" mass="18918">MGTKRDETQHPAHETVAVPQARGMDDLDTSILQYLERHGRATNYEVGEAVGLSASAASRRIQALEAMGAIRGYRALINDRLLGKHMTVFVRVTLERQSAPVLAAFEGAVRHTRGIVSCHLMAGQYDYMLVARVADIDDYGRLHQNELSRLPGVVRLETSFALRDVMESGRA</sequence>
<name>A0A9J7BUH0_9BACT</name>
<keyword evidence="3" id="KW-0804">Transcription</keyword>
<dbReference type="GO" id="GO:0043565">
    <property type="term" value="F:sequence-specific DNA binding"/>
    <property type="evidence" value="ECO:0007669"/>
    <property type="project" value="InterPro"/>
</dbReference>
<keyword evidence="1" id="KW-0805">Transcription regulation</keyword>
<keyword evidence="2" id="KW-0238">DNA-binding</keyword>
<keyword evidence="6" id="KW-1185">Reference proteome</keyword>
<protein>
    <submittedName>
        <fullName evidence="5">Lrp/AsnC family transcriptional regulator</fullName>
    </submittedName>
</protein>
<dbReference type="GO" id="GO:0043200">
    <property type="term" value="P:response to amino acid"/>
    <property type="evidence" value="ECO:0007669"/>
    <property type="project" value="TreeGrafter"/>
</dbReference>